<dbReference type="RefSeq" id="WP_101432045.1">
    <property type="nucleotide sequence ID" value="NZ_PCHJ01000009.1"/>
</dbReference>
<name>A0A2N3RCA5_9BIFI</name>
<dbReference type="NCBIfam" id="TIGR02543">
    <property type="entry name" value="List_Bact_rpt"/>
    <property type="match status" value="1"/>
</dbReference>
<feature type="region of interest" description="Disordered" evidence="2">
    <location>
        <begin position="570"/>
        <end position="590"/>
    </location>
</feature>
<feature type="region of interest" description="Disordered" evidence="2">
    <location>
        <begin position="309"/>
        <end position="330"/>
    </location>
</feature>
<feature type="compositionally biased region" description="Polar residues" evidence="2">
    <location>
        <begin position="119"/>
        <end position="137"/>
    </location>
</feature>
<dbReference type="SUPFAM" id="SSF50985">
    <property type="entry name" value="RCC1/BLIP-II"/>
    <property type="match status" value="3"/>
</dbReference>
<feature type="region of interest" description="Disordered" evidence="2">
    <location>
        <begin position="881"/>
        <end position="901"/>
    </location>
</feature>
<feature type="compositionally biased region" description="Low complexity" evidence="2">
    <location>
        <begin position="71"/>
        <end position="93"/>
    </location>
</feature>
<dbReference type="InterPro" id="IPR009091">
    <property type="entry name" value="RCC1/BLIP-II"/>
</dbReference>
<evidence type="ECO:0000256" key="1">
    <source>
        <dbReference type="ARBA" id="ARBA00004196"/>
    </source>
</evidence>
<evidence type="ECO:0000256" key="4">
    <source>
        <dbReference type="SAM" id="SignalP"/>
    </source>
</evidence>
<comment type="subcellular location">
    <subcellularLocation>
        <location evidence="1">Cell envelope</location>
    </subcellularLocation>
</comment>
<evidence type="ECO:0000256" key="2">
    <source>
        <dbReference type="SAM" id="MobiDB-lite"/>
    </source>
</evidence>
<reference evidence="5 6" key="1">
    <citation type="submission" date="2017-10" db="EMBL/GenBank/DDBJ databases">
        <title>Bifidobacterium genomics.</title>
        <authorList>
            <person name="Lugli G.A."/>
            <person name="Milani C."/>
            <person name="Mancabelli L."/>
        </authorList>
    </citation>
    <scope>NUCLEOTIDE SEQUENCE [LARGE SCALE GENOMIC DNA]</scope>
    <source>
        <strain evidence="5 6">1460B</strain>
    </source>
</reference>
<dbReference type="AlphaFoldDB" id="A0A2N3RCA5"/>
<dbReference type="Proteomes" id="UP000233731">
    <property type="component" value="Unassembled WGS sequence"/>
</dbReference>
<dbReference type="InterPro" id="IPR051553">
    <property type="entry name" value="Ran_GTPase-activating"/>
</dbReference>
<dbReference type="InterPro" id="IPR000408">
    <property type="entry name" value="Reg_chr_condens"/>
</dbReference>
<evidence type="ECO:0000313" key="5">
    <source>
        <dbReference type="EMBL" id="PKV10130.1"/>
    </source>
</evidence>
<dbReference type="PROSITE" id="PS00626">
    <property type="entry name" value="RCC1_2"/>
    <property type="match status" value="3"/>
</dbReference>
<dbReference type="PANTHER" id="PTHR45982:SF1">
    <property type="entry name" value="REGULATOR OF CHROMOSOME CONDENSATION"/>
    <property type="match status" value="1"/>
</dbReference>
<dbReference type="PROSITE" id="PS50012">
    <property type="entry name" value="RCC1_3"/>
    <property type="match status" value="5"/>
</dbReference>
<keyword evidence="4" id="KW-0732">Signal</keyword>
<proteinExistence type="predicted"/>
<feature type="transmembrane region" description="Helical" evidence="3">
    <location>
        <begin position="1152"/>
        <end position="1170"/>
    </location>
</feature>
<dbReference type="Pfam" id="PF00415">
    <property type="entry name" value="RCC1"/>
    <property type="match status" value="4"/>
</dbReference>
<dbReference type="EMBL" id="PCHJ01000009">
    <property type="protein sequence ID" value="PKV10130.1"/>
    <property type="molecule type" value="Genomic_DNA"/>
</dbReference>
<keyword evidence="3" id="KW-0472">Membrane</keyword>
<dbReference type="Gene3D" id="2.130.10.30">
    <property type="entry name" value="Regulator of chromosome condensation 1/beta-lactamase-inhibitor protein II"/>
    <property type="match status" value="3"/>
</dbReference>
<gene>
    <name evidence="5" type="ORF">CQR44_0369</name>
</gene>
<keyword evidence="3" id="KW-0812">Transmembrane</keyword>
<sequence>MHQGTRLRRASATTILLLGLLAGLGAATADADAPPSIEEGRQTPYTAGQTSGIRTGSTASTPLPSPSPIQTTTPLSPRTSPGTPSSTTGTPDSADSALAKSTKKTDTQTSYTVRFDPDNMSTPTQSTVETGTLASPPQHNPVRGGFRFDGWMLDGQPYDFRTPVLQDTTLKAQWSKTTDWRLNPEHGPATGTRLTIKPPSLQEPYYVNVQAAGEQILGLTGDGRIHTWTQDHTPVQVPSPAQAPDGFRYLQAAAGSHQQAALGSDRHIYTWDSQQTTPTILDTGPDTLFTSISMNNDLLLAVDRQGQVHAIQDSQKDSRNPNPKPDEQETTILPGQAQAFTAVASGSRTLIVDADGQAWTRDADRTGNVKPEPIRQDPGMRIIQAQALNQGFLLLDEDGQTRYLADSTTSITAVSLPESMKASRITTNDSQAIITDKDGKVWAWKPGGTPIRAHNGNQAYTQAVRIGGRITAISRQGGLYQWSMDKQGQPGKPARLNTTQAPTLETASMDGQPLTPDKTGDAWQTEVPARQPGQATITITGKQNGQHFTRSLNYTVDQTLLRDTRPASTHTVSFDTAGGSPTPGLQQIDYPYGRVQRPAPDPVREGYQFDGWFIGEVAYDFSTPVTKNLTLTAKWTSKTPSTSWRINPDKGSQQGNEATTITPPDSTSGIRFNQISAGGYVMNDLMGFSLAVGSDGNAYAWGYNGFGQIGDGTTTNRATPVMVKKPAGAPTDFTYVQVAAGGYHSLAIGSDGYTYAWGNNDFGQLGNNTTGNSSVPVRVYSPNGSGTGLKAIQVSTGMRSSMALGADGTVYTWGSLSAGNGQYTSQQTVPAAVMDPADASGVFHALQIGTQWSFNLAIGQDHYVYAWGYNNYGQLGNNTSDGLNTNTAHPTPKRVFSSSQSTAAAGPWLKATKVSAGGWHALAIDEDGNTWSWGRNIVGQLGNGSNSGDAPNPIPQKVRYPTDAGTVTAIQISGGDSHTLAIDTNGNAWAWGISNYNQIGDNAGYNRYSPVRVFASAQSTRSAGPWLKVAQISAGYFHSSAIDTDGYARAWGDNRYGAIGNPDAGSPSPAPMPVMFNLSPVISGVTFDTSPGTNLSRISNNSVTVFTPEHLPGPVTVSVAYTMGGAGRTLTDTSLTYTYLPGGVLPRAGGEGILLALVTGMTGMGGVLASRQHRREQHKLSNISHE</sequence>
<dbReference type="Gene3D" id="2.60.40.4270">
    <property type="entry name" value="Listeria-Bacteroides repeat domain"/>
    <property type="match status" value="2"/>
</dbReference>
<feature type="compositionally biased region" description="Polar residues" evidence="2">
    <location>
        <begin position="43"/>
        <end position="54"/>
    </location>
</feature>
<feature type="region of interest" description="Disordered" evidence="2">
    <location>
        <begin position="30"/>
        <end position="143"/>
    </location>
</feature>
<dbReference type="InterPro" id="IPR013378">
    <property type="entry name" value="InlB-like_B-rpt"/>
</dbReference>
<comment type="caution">
    <text evidence="5">The sequence shown here is derived from an EMBL/GenBank/DDBJ whole genome shotgun (WGS) entry which is preliminary data.</text>
</comment>
<organism evidence="5 6">
    <name type="scientific">Bifidobacterium asteroides</name>
    <dbReference type="NCBI Taxonomy" id="1684"/>
    <lineage>
        <taxon>Bacteria</taxon>
        <taxon>Bacillati</taxon>
        <taxon>Actinomycetota</taxon>
        <taxon>Actinomycetes</taxon>
        <taxon>Bifidobacteriales</taxon>
        <taxon>Bifidobacteriaceae</taxon>
        <taxon>Bifidobacterium</taxon>
    </lineage>
</organism>
<dbReference type="GO" id="GO:0030313">
    <property type="term" value="C:cell envelope"/>
    <property type="evidence" value="ECO:0007669"/>
    <property type="project" value="UniProtKB-SubCell"/>
</dbReference>
<feature type="chain" id="PRO_5014658786" evidence="4">
    <location>
        <begin position="32"/>
        <end position="1186"/>
    </location>
</feature>
<dbReference type="Pfam" id="PF13540">
    <property type="entry name" value="RCC1_2"/>
    <property type="match status" value="1"/>
</dbReference>
<dbReference type="InterPro" id="IPR042229">
    <property type="entry name" value="Listeria/Bacterioides_rpt_sf"/>
</dbReference>
<feature type="region of interest" description="Disordered" evidence="2">
    <location>
        <begin position="640"/>
        <end position="667"/>
    </location>
</feature>
<keyword evidence="3" id="KW-1133">Transmembrane helix</keyword>
<feature type="signal peptide" evidence="4">
    <location>
        <begin position="1"/>
        <end position="31"/>
    </location>
</feature>
<evidence type="ECO:0000256" key="3">
    <source>
        <dbReference type="SAM" id="Phobius"/>
    </source>
</evidence>
<accession>A0A2N3RCA5</accession>
<dbReference type="Pfam" id="PF09479">
    <property type="entry name" value="Flg_new"/>
    <property type="match status" value="2"/>
</dbReference>
<dbReference type="PANTHER" id="PTHR45982">
    <property type="entry name" value="REGULATOR OF CHROMOSOME CONDENSATION"/>
    <property type="match status" value="1"/>
</dbReference>
<protein>
    <submittedName>
        <fullName evidence="5">Regulator of chromosome condensation, RCC1</fullName>
    </submittedName>
</protein>
<evidence type="ECO:0000313" key="6">
    <source>
        <dbReference type="Proteomes" id="UP000233731"/>
    </source>
</evidence>
<feature type="compositionally biased region" description="Basic and acidic residues" evidence="2">
    <location>
        <begin position="314"/>
        <end position="327"/>
    </location>
</feature>
<dbReference type="PRINTS" id="PR00633">
    <property type="entry name" value="RCCNDNSATION"/>
</dbReference>